<gene>
    <name evidence="3" type="ORF">RRG08_017333</name>
</gene>
<dbReference type="EMBL" id="JAWDGP010007839">
    <property type="protein sequence ID" value="KAK3703289.1"/>
    <property type="molecule type" value="Genomic_DNA"/>
</dbReference>
<name>A0AAE1CKK6_9GAST</name>
<evidence type="ECO:0000256" key="2">
    <source>
        <dbReference type="SAM" id="SignalP"/>
    </source>
</evidence>
<feature type="chain" id="PRO_5041931118" description="TNFR-Cys domain-containing protein" evidence="2">
    <location>
        <begin position="24"/>
        <end position="241"/>
    </location>
</feature>
<accession>A0AAE1CKK6</accession>
<evidence type="ECO:0000256" key="1">
    <source>
        <dbReference type="SAM" id="Phobius"/>
    </source>
</evidence>
<keyword evidence="1" id="KW-1133">Transmembrane helix</keyword>
<keyword evidence="1" id="KW-0812">Transmembrane</keyword>
<dbReference type="Proteomes" id="UP001283361">
    <property type="component" value="Unassembled WGS sequence"/>
</dbReference>
<evidence type="ECO:0000313" key="4">
    <source>
        <dbReference type="Proteomes" id="UP001283361"/>
    </source>
</evidence>
<dbReference type="Gene3D" id="2.10.50.10">
    <property type="entry name" value="Tumor Necrosis Factor Receptor, subunit A, domain 2"/>
    <property type="match status" value="1"/>
</dbReference>
<organism evidence="3 4">
    <name type="scientific">Elysia crispata</name>
    <name type="common">lettuce slug</name>
    <dbReference type="NCBI Taxonomy" id="231223"/>
    <lineage>
        <taxon>Eukaryota</taxon>
        <taxon>Metazoa</taxon>
        <taxon>Spiralia</taxon>
        <taxon>Lophotrochozoa</taxon>
        <taxon>Mollusca</taxon>
        <taxon>Gastropoda</taxon>
        <taxon>Heterobranchia</taxon>
        <taxon>Euthyneura</taxon>
        <taxon>Panpulmonata</taxon>
        <taxon>Sacoglossa</taxon>
        <taxon>Placobranchoidea</taxon>
        <taxon>Plakobranchidae</taxon>
        <taxon>Elysia</taxon>
    </lineage>
</organism>
<comment type="caution">
    <text evidence="3">The sequence shown here is derived from an EMBL/GenBank/DDBJ whole genome shotgun (WGS) entry which is preliminary data.</text>
</comment>
<protein>
    <recommendedName>
        <fullName evidence="5">TNFR-Cys domain-containing protein</fullName>
    </recommendedName>
</protein>
<proteinExistence type="predicted"/>
<keyword evidence="2" id="KW-0732">Signal</keyword>
<evidence type="ECO:0000313" key="3">
    <source>
        <dbReference type="EMBL" id="KAK3703289.1"/>
    </source>
</evidence>
<feature type="transmembrane region" description="Helical" evidence="1">
    <location>
        <begin position="179"/>
        <end position="198"/>
    </location>
</feature>
<keyword evidence="4" id="KW-1185">Reference proteome</keyword>
<dbReference type="AlphaFoldDB" id="A0AAE1CKK6"/>
<feature type="signal peptide" evidence="2">
    <location>
        <begin position="1"/>
        <end position="23"/>
    </location>
</feature>
<reference evidence="3" key="1">
    <citation type="journal article" date="2023" name="G3 (Bethesda)">
        <title>A reference genome for the long-term kleptoplast-retaining sea slug Elysia crispata morphotype clarki.</title>
        <authorList>
            <person name="Eastman K.E."/>
            <person name="Pendleton A.L."/>
            <person name="Shaikh M.A."/>
            <person name="Suttiyut T."/>
            <person name="Ogas R."/>
            <person name="Tomko P."/>
            <person name="Gavelis G."/>
            <person name="Widhalm J.R."/>
            <person name="Wisecaver J.H."/>
        </authorList>
    </citation>
    <scope>NUCLEOTIDE SEQUENCE</scope>
    <source>
        <strain evidence="3">ECLA1</strain>
    </source>
</reference>
<evidence type="ECO:0008006" key="5">
    <source>
        <dbReference type="Google" id="ProtNLM"/>
    </source>
</evidence>
<sequence>MMRYSIQTVLLGVFFLCVSNVCSIWVVVCGPGKRLVAGRFGQRDTCEMCSDGYFQDKKVHREVFCYRCTKFDAYTSVQKILEDDCTRFHDVKYRCKKGFHLNEHKDCVACPLGKVVKDGKCVDPSVDFQEPGESLEPKQKDGILERRPNGCETHHDNGTYNQTKGDNASLDDADMQMSIGMFIGIIFAVLTIQSTLLINSQYLIIRSEFIGINFMWITYESPLYRESHRNLYHNIASATRV</sequence>
<keyword evidence="1" id="KW-0472">Membrane</keyword>